<dbReference type="PROSITE" id="PS51128">
    <property type="entry name" value="ZF_DKSA_2"/>
    <property type="match status" value="1"/>
</dbReference>
<evidence type="ECO:0000256" key="4">
    <source>
        <dbReference type="PROSITE-ProRule" id="PRU00510"/>
    </source>
</evidence>
<feature type="domain" description="Zinc finger DksA/TraR C4-type" evidence="6">
    <location>
        <begin position="173"/>
        <end position="208"/>
    </location>
</feature>
<dbReference type="InterPro" id="IPR000962">
    <property type="entry name" value="Znf_DskA_TraR"/>
</dbReference>
<organism evidence="8 9">
    <name type="scientific">Trichlorobacter ammonificans</name>
    <dbReference type="NCBI Taxonomy" id="2916410"/>
    <lineage>
        <taxon>Bacteria</taxon>
        <taxon>Pseudomonadati</taxon>
        <taxon>Thermodesulfobacteriota</taxon>
        <taxon>Desulfuromonadia</taxon>
        <taxon>Geobacterales</taxon>
        <taxon>Geobacteraceae</taxon>
        <taxon>Trichlorobacter</taxon>
    </lineage>
</organism>
<feature type="compositionally biased region" description="Polar residues" evidence="5">
    <location>
        <begin position="121"/>
        <end position="130"/>
    </location>
</feature>
<evidence type="ECO:0000256" key="1">
    <source>
        <dbReference type="ARBA" id="ARBA00022723"/>
    </source>
</evidence>
<dbReference type="InterPro" id="IPR037187">
    <property type="entry name" value="DnaK_N"/>
</dbReference>
<reference evidence="8 9" key="1">
    <citation type="submission" date="2022-03" db="EMBL/GenBank/DDBJ databases">
        <authorList>
            <person name="Koch H."/>
        </authorList>
    </citation>
    <scope>NUCLEOTIDE SEQUENCE [LARGE SCALE GENOMIC DNA]</scope>
    <source>
        <strain evidence="8 9">G1</strain>
    </source>
</reference>
<protein>
    <submittedName>
        <fullName evidence="8">Transcriptional regulator, TraR/DksA family</fullName>
    </submittedName>
</protein>
<dbReference type="EMBL" id="OW150024">
    <property type="protein sequence ID" value="CAH2029835.1"/>
    <property type="molecule type" value="Genomic_DNA"/>
</dbReference>
<dbReference type="InterPro" id="IPR020458">
    <property type="entry name" value="Znf_DskA_TraR_CS"/>
</dbReference>
<dbReference type="RefSeq" id="WP_305730816.1">
    <property type="nucleotide sequence ID" value="NZ_OW150024.1"/>
</dbReference>
<evidence type="ECO:0000313" key="8">
    <source>
        <dbReference type="EMBL" id="CAH2029835.1"/>
    </source>
</evidence>
<keyword evidence="9" id="KW-1185">Reference proteome</keyword>
<sequence>MATKKSVPSQETPTTAKSPAAAKSAQPARTKAPKAAAAPSSPVKEPAAKKSVPAKQAVPAALSVAPAPVKPVPKAPKAAAAPATKPAAAPSAEPQDKWSEIRALLLKMKQEALQEIARSIKSGSESSAADETSGDIYDQASSERDRELELLLNDREREKLHNIDEALLRMAEGDYGLCEECDEDIPVGRLKVLPFTRHCVKCKSDLERIQAQTRWVDDTRAYREIPNGDEDE</sequence>
<feature type="zinc finger region" description="dksA C4-type" evidence="4">
    <location>
        <begin position="178"/>
        <end position="202"/>
    </location>
</feature>
<evidence type="ECO:0000313" key="9">
    <source>
        <dbReference type="Proteomes" id="UP001295463"/>
    </source>
</evidence>
<dbReference type="PANTHER" id="PTHR33823">
    <property type="entry name" value="RNA POLYMERASE-BINDING TRANSCRIPTION FACTOR DKSA-RELATED"/>
    <property type="match status" value="1"/>
</dbReference>
<dbReference type="SUPFAM" id="SSF57716">
    <property type="entry name" value="Glucocorticoid receptor-like (DNA-binding domain)"/>
    <property type="match status" value="1"/>
</dbReference>
<gene>
    <name evidence="8" type="ORF">GEAMG1_0013</name>
</gene>
<feature type="compositionally biased region" description="Low complexity" evidence="5">
    <location>
        <begin position="12"/>
        <end position="67"/>
    </location>
</feature>
<evidence type="ECO:0000256" key="2">
    <source>
        <dbReference type="ARBA" id="ARBA00022771"/>
    </source>
</evidence>
<proteinExistence type="predicted"/>
<evidence type="ECO:0000256" key="3">
    <source>
        <dbReference type="ARBA" id="ARBA00022833"/>
    </source>
</evidence>
<keyword evidence="2" id="KW-0863">Zinc-finger</keyword>
<feature type="compositionally biased region" description="Polar residues" evidence="5">
    <location>
        <begin position="1"/>
        <end position="11"/>
    </location>
</feature>
<feature type="region of interest" description="Disordered" evidence="5">
    <location>
        <begin position="1"/>
        <end position="96"/>
    </location>
</feature>
<dbReference type="Gene3D" id="1.20.120.910">
    <property type="entry name" value="DksA, coiled-coil domain"/>
    <property type="match status" value="1"/>
</dbReference>
<dbReference type="PROSITE" id="PS01102">
    <property type="entry name" value="ZF_DKSA_1"/>
    <property type="match status" value="1"/>
</dbReference>
<name>A0ABM9D546_9BACT</name>
<dbReference type="Proteomes" id="UP001295463">
    <property type="component" value="Chromosome"/>
</dbReference>
<accession>A0ABM9D546</accession>
<evidence type="ECO:0000259" key="7">
    <source>
        <dbReference type="Pfam" id="PF21157"/>
    </source>
</evidence>
<feature type="region of interest" description="Disordered" evidence="5">
    <location>
        <begin position="118"/>
        <end position="144"/>
    </location>
</feature>
<dbReference type="Pfam" id="PF01258">
    <property type="entry name" value="zf-dskA_traR"/>
    <property type="match status" value="1"/>
</dbReference>
<feature type="domain" description="DnaK suppressor protein DksA N-terminal" evidence="7">
    <location>
        <begin position="101"/>
        <end position="169"/>
    </location>
</feature>
<dbReference type="InterPro" id="IPR048489">
    <property type="entry name" value="DksA_N"/>
</dbReference>
<evidence type="ECO:0000259" key="6">
    <source>
        <dbReference type="Pfam" id="PF01258"/>
    </source>
</evidence>
<dbReference type="PANTHER" id="PTHR33823:SF4">
    <property type="entry name" value="GENERAL STRESS PROTEIN 16O"/>
    <property type="match status" value="1"/>
</dbReference>
<keyword evidence="3" id="KW-0862">Zinc</keyword>
<evidence type="ECO:0000256" key="5">
    <source>
        <dbReference type="SAM" id="MobiDB-lite"/>
    </source>
</evidence>
<feature type="compositionally biased region" description="Low complexity" evidence="5">
    <location>
        <begin position="75"/>
        <end position="92"/>
    </location>
</feature>
<dbReference type="SUPFAM" id="SSF109635">
    <property type="entry name" value="DnaK suppressor protein DksA, alpha-hairpin domain"/>
    <property type="match status" value="1"/>
</dbReference>
<keyword evidence="1" id="KW-0479">Metal-binding</keyword>
<dbReference type="Pfam" id="PF21157">
    <property type="entry name" value="DksA_N"/>
    <property type="match status" value="1"/>
</dbReference>